<dbReference type="AlphaFoldDB" id="A0A812UVY1"/>
<feature type="transmembrane region" description="Helical" evidence="1">
    <location>
        <begin position="614"/>
        <end position="640"/>
    </location>
</feature>
<feature type="transmembrane region" description="Helical" evidence="1">
    <location>
        <begin position="402"/>
        <end position="422"/>
    </location>
</feature>
<accession>A0A812UVY1</accession>
<feature type="transmembrane region" description="Helical" evidence="1">
    <location>
        <begin position="374"/>
        <end position="395"/>
    </location>
</feature>
<feature type="transmembrane region" description="Helical" evidence="1">
    <location>
        <begin position="335"/>
        <end position="354"/>
    </location>
</feature>
<protein>
    <submittedName>
        <fullName evidence="2">GPR155 protein</fullName>
    </submittedName>
</protein>
<sequence length="675" mass="72995">MELGVTISCTIGKLFVYLLACAASWVGCRKESRDKALISAAIFSFHVTAANDFVFGFPIVQAFYPDKGITNLVANVVVQNVFFQVCSLSMLGIGTAQERQAEASFTSAHTGYSHRRQCIRILKQLAQDPLLCAIAFAVIYKAFARLIAPHTPGSSVIPGPVSDVIDFFTKPFSTTALMLTGANLATALDRTGGHKIEGGSLYLVGVPIALVVAKNIICPYVTLAASELILPGGENNKWHNFAFLYGSIPTSSAPMLVAMRVGHHIEVVAAAVSIGIMVAIPMLIACAVLLGSDTVDAARVETELYNSQVAALVVSLLTTAGALLLFRLHDKTSPWWAFPHVILVWYGGACFLHAACNLATSIALPVCDLLSARIMAYCEVQSYILIALMALFSVLDFRSSSLAKYMLWIAILAPVPCCVWVPTPKVNRSCILGVGEASGFNLSVSVVGFVVISVLIIAGILLQRGRSSTIDTRLTELNPALQDPLSPESPLDSPLNANTLVEFEPDSPIRYDHRSPTSRRGTIDQTLQDMNVTGSFVQQMSTMSAGRQPTLEESMHGTFARSDMAGSFVDSNSNLKFAVLVIAAKALVVLAISTLVRSVLLIQRQLHQDLESSLVLGLLVELLFEHSEGLFLLLVVLSFFDTSCSKMARKLRHRRQIILARLPIRSRQTSEVAPR</sequence>
<feature type="transmembrane region" description="Helical" evidence="1">
    <location>
        <begin position="72"/>
        <end position="93"/>
    </location>
</feature>
<evidence type="ECO:0000313" key="2">
    <source>
        <dbReference type="EMBL" id="CAE7599621.1"/>
    </source>
</evidence>
<keyword evidence="1" id="KW-0812">Transmembrane</keyword>
<name>A0A812UVY1_9DINO</name>
<dbReference type="OrthoDB" id="2133778at2759"/>
<keyword evidence="1" id="KW-1133">Transmembrane helix</keyword>
<feature type="transmembrane region" description="Helical" evidence="1">
    <location>
        <begin position="577"/>
        <end position="602"/>
    </location>
</feature>
<feature type="transmembrane region" description="Helical" evidence="1">
    <location>
        <begin position="268"/>
        <end position="290"/>
    </location>
</feature>
<feature type="transmembrane region" description="Helical" evidence="1">
    <location>
        <begin position="242"/>
        <end position="261"/>
    </location>
</feature>
<gene>
    <name evidence="2" type="primary">GPR155</name>
    <name evidence="2" type="ORF">SNAT2548_LOCUS34120</name>
</gene>
<comment type="caution">
    <text evidence="2">The sequence shown here is derived from an EMBL/GenBank/DDBJ whole genome shotgun (WGS) entry which is preliminary data.</text>
</comment>
<evidence type="ECO:0000256" key="1">
    <source>
        <dbReference type="SAM" id="Phobius"/>
    </source>
</evidence>
<dbReference type="EMBL" id="CAJNDS010002793">
    <property type="protein sequence ID" value="CAE7599621.1"/>
    <property type="molecule type" value="Genomic_DNA"/>
</dbReference>
<feature type="transmembrane region" description="Helical" evidence="1">
    <location>
        <begin position="200"/>
        <end position="222"/>
    </location>
</feature>
<reference evidence="2" key="1">
    <citation type="submission" date="2021-02" db="EMBL/GenBank/DDBJ databases">
        <authorList>
            <person name="Dougan E. K."/>
            <person name="Rhodes N."/>
            <person name="Thang M."/>
            <person name="Chan C."/>
        </authorList>
    </citation>
    <scope>NUCLEOTIDE SEQUENCE</scope>
</reference>
<feature type="transmembrane region" description="Helical" evidence="1">
    <location>
        <begin position="6"/>
        <end position="26"/>
    </location>
</feature>
<evidence type="ECO:0000313" key="3">
    <source>
        <dbReference type="Proteomes" id="UP000604046"/>
    </source>
</evidence>
<feature type="transmembrane region" description="Helical" evidence="1">
    <location>
        <begin position="310"/>
        <end position="328"/>
    </location>
</feature>
<keyword evidence="1" id="KW-0472">Membrane</keyword>
<keyword evidence="3" id="KW-1185">Reference proteome</keyword>
<feature type="transmembrane region" description="Helical" evidence="1">
    <location>
        <begin position="442"/>
        <end position="462"/>
    </location>
</feature>
<organism evidence="2 3">
    <name type="scientific">Symbiodinium natans</name>
    <dbReference type="NCBI Taxonomy" id="878477"/>
    <lineage>
        <taxon>Eukaryota</taxon>
        <taxon>Sar</taxon>
        <taxon>Alveolata</taxon>
        <taxon>Dinophyceae</taxon>
        <taxon>Suessiales</taxon>
        <taxon>Symbiodiniaceae</taxon>
        <taxon>Symbiodinium</taxon>
    </lineage>
</organism>
<dbReference type="Proteomes" id="UP000604046">
    <property type="component" value="Unassembled WGS sequence"/>
</dbReference>
<feature type="transmembrane region" description="Helical" evidence="1">
    <location>
        <begin position="38"/>
        <end position="60"/>
    </location>
</feature>
<proteinExistence type="predicted"/>